<dbReference type="Pfam" id="PF10646">
    <property type="entry name" value="Germane"/>
    <property type="match status" value="2"/>
</dbReference>
<dbReference type="InterPro" id="IPR019606">
    <property type="entry name" value="GerMN"/>
</dbReference>
<evidence type="ECO:0000259" key="2">
    <source>
        <dbReference type="SMART" id="SM00909"/>
    </source>
</evidence>
<dbReference type="Proteomes" id="UP000273083">
    <property type="component" value="Unassembled WGS sequence"/>
</dbReference>
<dbReference type="RefSeq" id="WP_170164244.1">
    <property type="nucleotide sequence ID" value="NZ_RJVG01000002.1"/>
</dbReference>
<organism evidence="3 4">
    <name type="scientific">Mobilisporobacter senegalensis</name>
    <dbReference type="NCBI Taxonomy" id="1329262"/>
    <lineage>
        <taxon>Bacteria</taxon>
        <taxon>Bacillati</taxon>
        <taxon>Bacillota</taxon>
        <taxon>Clostridia</taxon>
        <taxon>Lachnospirales</taxon>
        <taxon>Lachnospiraceae</taxon>
        <taxon>Mobilisporobacter</taxon>
    </lineage>
</organism>
<keyword evidence="1" id="KW-0472">Membrane</keyword>
<evidence type="ECO:0000256" key="1">
    <source>
        <dbReference type="SAM" id="Phobius"/>
    </source>
</evidence>
<dbReference type="EMBL" id="RJVG01000002">
    <property type="protein sequence ID" value="ROR30579.1"/>
    <property type="molecule type" value="Genomic_DNA"/>
</dbReference>
<proteinExistence type="predicted"/>
<evidence type="ECO:0000313" key="3">
    <source>
        <dbReference type="EMBL" id="ROR30579.1"/>
    </source>
</evidence>
<evidence type="ECO:0000313" key="4">
    <source>
        <dbReference type="Proteomes" id="UP000273083"/>
    </source>
</evidence>
<keyword evidence="4" id="KW-1185">Reference proteome</keyword>
<dbReference type="SMART" id="SM00909">
    <property type="entry name" value="Germane"/>
    <property type="match status" value="2"/>
</dbReference>
<dbReference type="PROSITE" id="PS51257">
    <property type="entry name" value="PROKAR_LIPOPROTEIN"/>
    <property type="match status" value="1"/>
</dbReference>
<comment type="caution">
    <text evidence="3">The sequence shown here is derived from an EMBL/GenBank/DDBJ whole genome shotgun (WGS) entry which is preliminary data.</text>
</comment>
<feature type="domain" description="GerMN" evidence="2">
    <location>
        <begin position="65"/>
        <end position="155"/>
    </location>
</feature>
<reference evidence="3 4" key="1">
    <citation type="submission" date="2018-11" db="EMBL/GenBank/DDBJ databases">
        <title>Genomic Encyclopedia of Type Strains, Phase IV (KMG-IV): sequencing the most valuable type-strain genomes for metagenomic binning, comparative biology and taxonomic classification.</title>
        <authorList>
            <person name="Goeker M."/>
        </authorList>
    </citation>
    <scope>NUCLEOTIDE SEQUENCE [LARGE SCALE GENOMIC DNA]</scope>
    <source>
        <strain evidence="3 4">DSM 26537</strain>
    </source>
</reference>
<name>A0A3N1XVD4_9FIRM</name>
<gene>
    <name evidence="3" type="ORF">EDD66_102231</name>
</gene>
<sequence length="321" mass="36650">MKKRFTESKLRIFLYIGMILLFCSSFTGCKKEEQKSDESEYKVYYLDSEEARVVGEPYEPEGNDTTELLEEFLLQLDLNPKNLSYKKAKPDNVTIKDYKLTDDGQLSLNFDVNYKSLTGISEILCRAAIVKTLGQIDGIEYIEFNVNGQPLMNTNEKPIGFMKRDDFIENTGGETDYTQEVTMTLFFANKKGNALVETRVTKIYDGTISMEQLIIEQLIKGPSVIKGTKEGTLYPTIPSSVSLIKVSTKDGVCYVDLSKEFLEKIPEITDQVAIYSVVNSLVEMPSVNKVKFLIEGEEHKTYRETMTFNEFFERNLDIVKE</sequence>
<accession>A0A3N1XVD4</accession>
<feature type="transmembrane region" description="Helical" evidence="1">
    <location>
        <begin position="12"/>
        <end position="28"/>
    </location>
</feature>
<protein>
    <submittedName>
        <fullName evidence="3">Germination protein M</fullName>
    </submittedName>
</protein>
<dbReference type="AlphaFoldDB" id="A0A3N1XVD4"/>
<feature type="domain" description="GerMN" evidence="2">
    <location>
        <begin position="211"/>
        <end position="303"/>
    </location>
</feature>
<keyword evidence="1" id="KW-0812">Transmembrane</keyword>
<keyword evidence="1" id="KW-1133">Transmembrane helix</keyword>